<protein>
    <submittedName>
        <fullName evidence="2">ATP-binding protein</fullName>
    </submittedName>
</protein>
<evidence type="ECO:0000313" key="2">
    <source>
        <dbReference type="EMBL" id="MBJ2174393.1"/>
    </source>
</evidence>
<accession>A0ABS0WRA4</accession>
<dbReference type="InterPro" id="IPR027417">
    <property type="entry name" value="P-loop_NTPase"/>
</dbReference>
<sequence length="725" mass="84097">MVNQINKGTPISVPLEKLFLDPNNYRFIDNSNYVRINNVEILSERIQKRTRNFIQGKGIDGIRDLVKSFKKNGYLHVDQVQVEKINDESYRVLEGNRRIATLKYLKEQYIDSQDIGNLKQELFDNVPVIVYDSGDTVSHSIIMGLKHINGNKKWPPLNQAQLLKDLRENENLSEDDIVDSLGIGKLKLRKSLRALKLIDLYKNSDYGDQFSTPMYAIFEETVNKPNIREWLEWDTINDSPISNYRLDRFFTWISAVQEDYNYDDDDDDNSNDYEIVDPIISKSSEIRDLADFIQDDKAVKAMEEYRSVSQGLILSDVVSKNKLDGSIDVIDQQLSITSRFIQYSEESHVESLTVIKDKIDSILLNKKGASISINSPYERHKYYSHRNNQYSLIEIFKYKKLQNIKLEHLNRVNIFAGKNNSGKSSVLEAIYLLTRQNDIYSLLDLYKRRGKLNSLSATWFEKQLTEEISLSGIFESNNTSVEIFTEDEDENDEIDKSNYLKTLLIESKFNDQELTTKYLLQDQGKSKSFFKKIQIICDSYLSSPFSQQNKENLSLLYSKSVEDKSINKIIDFIKINIDNNINDINYVDDLDIPRFLVDHKNFEESVDLSTFGEGVQRIFYIALNFAAAKNGILLIDELDNAIHYSLLIKFTEFIQNLSEEFNVQVFISSHSGECINAFIENEYKNESLSFYSINTEDVMNQKINYFPGKDYEKFHSVLGADLRNI</sequence>
<keyword evidence="2" id="KW-0067">ATP-binding</keyword>
<dbReference type="RefSeq" id="WP_198841143.1">
    <property type="nucleotide sequence ID" value="NZ_JAEHFJ010000004.1"/>
</dbReference>
<dbReference type="Proteomes" id="UP000623301">
    <property type="component" value="Unassembled WGS sequence"/>
</dbReference>
<name>A0ABS0WRA4_9FLAO</name>
<proteinExistence type="predicted"/>
<dbReference type="InterPro" id="IPR003959">
    <property type="entry name" value="ATPase_AAA_core"/>
</dbReference>
<dbReference type="PANTHER" id="PTHR43581">
    <property type="entry name" value="ATP/GTP PHOSPHATASE"/>
    <property type="match status" value="1"/>
</dbReference>
<dbReference type="EMBL" id="JAEHFJ010000004">
    <property type="protein sequence ID" value="MBJ2174393.1"/>
    <property type="molecule type" value="Genomic_DNA"/>
</dbReference>
<evidence type="ECO:0000313" key="3">
    <source>
        <dbReference type="Proteomes" id="UP000623301"/>
    </source>
</evidence>
<dbReference type="GO" id="GO:0005524">
    <property type="term" value="F:ATP binding"/>
    <property type="evidence" value="ECO:0007669"/>
    <property type="project" value="UniProtKB-KW"/>
</dbReference>
<keyword evidence="3" id="KW-1185">Reference proteome</keyword>
<dbReference type="Pfam" id="PF13304">
    <property type="entry name" value="AAA_21"/>
    <property type="match status" value="1"/>
</dbReference>
<comment type="caution">
    <text evidence="2">The sequence shown here is derived from an EMBL/GenBank/DDBJ whole genome shotgun (WGS) entry which is preliminary data.</text>
</comment>
<keyword evidence="2" id="KW-0547">Nucleotide-binding</keyword>
<organism evidence="2 3">
    <name type="scientific">Aureibaculum flavum</name>
    <dbReference type="NCBI Taxonomy" id="2795986"/>
    <lineage>
        <taxon>Bacteria</taxon>
        <taxon>Pseudomonadati</taxon>
        <taxon>Bacteroidota</taxon>
        <taxon>Flavobacteriia</taxon>
        <taxon>Flavobacteriales</taxon>
        <taxon>Flavobacteriaceae</taxon>
        <taxon>Aureibaculum</taxon>
    </lineage>
</organism>
<dbReference type="SUPFAM" id="SSF52540">
    <property type="entry name" value="P-loop containing nucleoside triphosphate hydrolases"/>
    <property type="match status" value="1"/>
</dbReference>
<dbReference type="PANTHER" id="PTHR43581:SF4">
    <property type="entry name" value="ATP_GTP PHOSPHATASE"/>
    <property type="match status" value="1"/>
</dbReference>
<reference evidence="2 3" key="1">
    <citation type="submission" date="2020-12" db="EMBL/GenBank/DDBJ databases">
        <title>Aureibaculum luteum sp. nov. and Aureibaculum flavum sp. nov., novel members of the family Flavobacteriaceae isolated from Antarctic intertidal sediments.</title>
        <authorList>
            <person name="He X."/>
            <person name="Zhang X."/>
        </authorList>
    </citation>
    <scope>NUCLEOTIDE SEQUENCE [LARGE SCALE GENOMIC DNA]</scope>
    <source>
        <strain evidence="2 3">A20</strain>
    </source>
</reference>
<dbReference type="InterPro" id="IPR051396">
    <property type="entry name" value="Bact_Antivir_Def_Nuclease"/>
</dbReference>
<gene>
    <name evidence="2" type="ORF">JBL43_09105</name>
</gene>
<dbReference type="Gene3D" id="3.40.50.300">
    <property type="entry name" value="P-loop containing nucleotide triphosphate hydrolases"/>
    <property type="match status" value="1"/>
</dbReference>
<feature type="domain" description="ATPase AAA-type core" evidence="1">
    <location>
        <begin position="412"/>
        <end position="671"/>
    </location>
</feature>
<evidence type="ECO:0000259" key="1">
    <source>
        <dbReference type="Pfam" id="PF13304"/>
    </source>
</evidence>